<feature type="compositionally biased region" description="Polar residues" evidence="1">
    <location>
        <begin position="115"/>
        <end position="125"/>
    </location>
</feature>
<organism evidence="2 3">
    <name type="scientific">Streptomyces poonensis</name>
    <dbReference type="NCBI Taxonomy" id="68255"/>
    <lineage>
        <taxon>Bacteria</taxon>
        <taxon>Bacillati</taxon>
        <taxon>Actinomycetota</taxon>
        <taxon>Actinomycetes</taxon>
        <taxon>Kitasatosporales</taxon>
        <taxon>Streptomycetaceae</taxon>
        <taxon>Streptomyces</taxon>
    </lineage>
</organism>
<evidence type="ECO:0000256" key="1">
    <source>
        <dbReference type="SAM" id="MobiDB-lite"/>
    </source>
</evidence>
<accession>A0A918PX78</accession>
<protein>
    <submittedName>
        <fullName evidence="2">Uncharacterized protein</fullName>
    </submittedName>
</protein>
<keyword evidence="3" id="KW-1185">Reference proteome</keyword>
<gene>
    <name evidence="2" type="ORF">GCM10010365_52790</name>
</gene>
<evidence type="ECO:0000313" key="2">
    <source>
        <dbReference type="EMBL" id="GGZ25945.1"/>
    </source>
</evidence>
<proteinExistence type="predicted"/>
<name>A0A918PX78_9ACTN</name>
<sequence>MELPGGPGGRLRNVRQEDDPRGTRPDAHVVFTTLLPGSSPHTQAERNGSRPKIRMRRIRHPAHQSTAAKSNSTLMLKKLQELGIHPAQTTRRIIPFTPSTEAEAADELHRLLDSPQAQGQRTSTPDVFHDLPPESTPPAQTGSGRRREQTGAAVSLNPQSVRRLPCQRACEFESTCDAAREILDTDHTEETS</sequence>
<evidence type="ECO:0000313" key="3">
    <source>
        <dbReference type="Proteomes" id="UP000622166"/>
    </source>
</evidence>
<feature type="compositionally biased region" description="Basic and acidic residues" evidence="1">
    <location>
        <begin position="14"/>
        <end position="27"/>
    </location>
</feature>
<dbReference type="AlphaFoldDB" id="A0A918PX78"/>
<feature type="region of interest" description="Disordered" evidence="1">
    <location>
        <begin position="115"/>
        <end position="159"/>
    </location>
</feature>
<dbReference type="EMBL" id="BMVW01000012">
    <property type="protein sequence ID" value="GGZ25945.1"/>
    <property type="molecule type" value="Genomic_DNA"/>
</dbReference>
<dbReference type="Proteomes" id="UP000622166">
    <property type="component" value="Unassembled WGS sequence"/>
</dbReference>
<reference evidence="2" key="2">
    <citation type="submission" date="2020-09" db="EMBL/GenBank/DDBJ databases">
        <authorList>
            <person name="Sun Q."/>
            <person name="Ohkuma M."/>
        </authorList>
    </citation>
    <scope>NUCLEOTIDE SEQUENCE</scope>
    <source>
        <strain evidence="2">JCM 4815</strain>
    </source>
</reference>
<feature type="region of interest" description="Disordered" evidence="1">
    <location>
        <begin position="1"/>
        <end position="54"/>
    </location>
</feature>
<reference evidence="2" key="1">
    <citation type="journal article" date="2014" name="Int. J. Syst. Evol. Microbiol.">
        <title>Complete genome sequence of Corynebacterium casei LMG S-19264T (=DSM 44701T), isolated from a smear-ripened cheese.</title>
        <authorList>
            <consortium name="US DOE Joint Genome Institute (JGI-PGF)"/>
            <person name="Walter F."/>
            <person name="Albersmeier A."/>
            <person name="Kalinowski J."/>
            <person name="Ruckert C."/>
        </authorList>
    </citation>
    <scope>NUCLEOTIDE SEQUENCE</scope>
    <source>
        <strain evidence="2">JCM 4815</strain>
    </source>
</reference>
<comment type="caution">
    <text evidence="2">The sequence shown here is derived from an EMBL/GenBank/DDBJ whole genome shotgun (WGS) entry which is preliminary data.</text>
</comment>